<keyword evidence="3" id="KW-1185">Reference proteome</keyword>
<dbReference type="Proteomes" id="UP001139648">
    <property type="component" value="Unassembled WGS sequence"/>
</dbReference>
<keyword evidence="1" id="KW-0812">Transmembrane</keyword>
<comment type="caution">
    <text evidence="2">The sequence shown here is derived from an EMBL/GenBank/DDBJ whole genome shotgun (WGS) entry which is preliminary data.</text>
</comment>
<dbReference type="AlphaFoldDB" id="A0A9X2GFJ6"/>
<feature type="transmembrane region" description="Helical" evidence="1">
    <location>
        <begin position="119"/>
        <end position="140"/>
    </location>
</feature>
<feature type="transmembrane region" description="Helical" evidence="1">
    <location>
        <begin position="310"/>
        <end position="330"/>
    </location>
</feature>
<protein>
    <submittedName>
        <fullName evidence="2">Uncharacterized protein</fullName>
    </submittedName>
</protein>
<feature type="transmembrane region" description="Helical" evidence="1">
    <location>
        <begin position="370"/>
        <end position="389"/>
    </location>
</feature>
<feature type="transmembrane region" description="Helical" evidence="1">
    <location>
        <begin position="422"/>
        <end position="446"/>
    </location>
</feature>
<feature type="transmembrane region" description="Helical" evidence="1">
    <location>
        <begin position="187"/>
        <end position="207"/>
    </location>
</feature>
<feature type="transmembrane region" description="Helical" evidence="1">
    <location>
        <begin position="483"/>
        <end position="507"/>
    </location>
</feature>
<keyword evidence="1" id="KW-1133">Transmembrane helix</keyword>
<feature type="transmembrane region" description="Helical" evidence="1">
    <location>
        <begin position="458"/>
        <end position="477"/>
    </location>
</feature>
<accession>A0A9X2GFJ6</accession>
<evidence type="ECO:0000313" key="2">
    <source>
        <dbReference type="EMBL" id="MCP2356720.1"/>
    </source>
</evidence>
<reference evidence="2" key="1">
    <citation type="submission" date="2022-06" db="EMBL/GenBank/DDBJ databases">
        <title>Sequencing the genomes of 1000 actinobacteria strains.</title>
        <authorList>
            <person name="Klenk H.-P."/>
        </authorList>
    </citation>
    <scope>NUCLEOTIDE SEQUENCE</scope>
    <source>
        <strain evidence="2">DSM 46694</strain>
    </source>
</reference>
<dbReference type="RefSeq" id="WP_253743836.1">
    <property type="nucleotide sequence ID" value="NZ_BAABKA010000063.1"/>
</dbReference>
<name>A0A9X2GFJ6_9ACTN</name>
<evidence type="ECO:0000313" key="3">
    <source>
        <dbReference type="Proteomes" id="UP001139648"/>
    </source>
</evidence>
<dbReference type="EMBL" id="JAMZEB010000002">
    <property type="protein sequence ID" value="MCP2356720.1"/>
    <property type="molecule type" value="Genomic_DNA"/>
</dbReference>
<proteinExistence type="predicted"/>
<sequence>MDRDKMAENGEAHSLAPATEIPQLLEMYNRALDDAAALPIFFVKIPCRASRWRLLKRLAVLPRLTLGTHTLLVRHIDRNLATIIRHQSVKGALGHLTEAQARDRDSCTAFRNSLPPARLALVVIGVAVSATIIALLLSSIPKRLFARAFPGEGFDRAFQAVAAELLDLATGGGGGDLMNALGGAMKLGVQGVLALLSVMLITSYLIARPLVSAFRIKRQILCLADQDVLDVKDTASSWYVNKSTGAYTQERKVSAVLGLRRTPTERPLDLAILSFPALCALLLTAAYAWITGRRLVEDYLAQKPSFDDSWFLAFFPIPCLFIWLASLWLLRFKWLHNTWRGRQGTTPAPPLVYATSSGDYVESRPIAEAVAWPLASGPVFFTLLTYPLVGAVHFHRLVLTGDRLRAEAARREGRSHRKGHPVLATAAFVSVLATPIVVSVHLWRLCALLGRCRTARRYRAFAIPACLLLTSVMPLAYVPWTNVWWIAFWGMLFALPTLIYPLLIAAIQKCQNHLVQAFATPVPYGQCEKARPHRCLPLNAEKGSENGPSDCAG</sequence>
<organism evidence="2 3">
    <name type="scientific">Nonomuraea thailandensis</name>
    <dbReference type="NCBI Taxonomy" id="1188745"/>
    <lineage>
        <taxon>Bacteria</taxon>
        <taxon>Bacillati</taxon>
        <taxon>Actinomycetota</taxon>
        <taxon>Actinomycetes</taxon>
        <taxon>Streptosporangiales</taxon>
        <taxon>Streptosporangiaceae</taxon>
        <taxon>Nonomuraea</taxon>
    </lineage>
</organism>
<evidence type="ECO:0000256" key="1">
    <source>
        <dbReference type="SAM" id="Phobius"/>
    </source>
</evidence>
<keyword evidence="1" id="KW-0472">Membrane</keyword>
<feature type="transmembrane region" description="Helical" evidence="1">
    <location>
        <begin position="270"/>
        <end position="290"/>
    </location>
</feature>
<gene>
    <name evidence="2" type="ORF">HD597_003740</name>
</gene>